<dbReference type="EMBL" id="SRRM01000016">
    <property type="protein sequence ID" value="TKY86629.1"/>
    <property type="molecule type" value="Genomic_DNA"/>
</dbReference>
<feature type="region of interest" description="Disordered" evidence="1">
    <location>
        <begin position="198"/>
        <end position="227"/>
    </location>
</feature>
<comment type="caution">
    <text evidence="2">The sequence shown here is derived from an EMBL/GenBank/DDBJ whole genome shotgun (WGS) entry which is preliminary data.</text>
</comment>
<feature type="region of interest" description="Disordered" evidence="1">
    <location>
        <begin position="344"/>
        <end position="380"/>
    </location>
</feature>
<feature type="compositionally biased region" description="Basic and acidic residues" evidence="1">
    <location>
        <begin position="272"/>
        <end position="282"/>
    </location>
</feature>
<evidence type="ECO:0000256" key="1">
    <source>
        <dbReference type="SAM" id="MobiDB-lite"/>
    </source>
</evidence>
<organism evidence="2 3">
    <name type="scientific">Sporisorium graminicola</name>
    <dbReference type="NCBI Taxonomy" id="280036"/>
    <lineage>
        <taxon>Eukaryota</taxon>
        <taxon>Fungi</taxon>
        <taxon>Dikarya</taxon>
        <taxon>Basidiomycota</taxon>
        <taxon>Ustilaginomycotina</taxon>
        <taxon>Ustilaginomycetes</taxon>
        <taxon>Ustilaginales</taxon>
        <taxon>Ustilaginaceae</taxon>
        <taxon>Sporisorium</taxon>
    </lineage>
</organism>
<feature type="region of interest" description="Disordered" evidence="1">
    <location>
        <begin position="242"/>
        <end position="326"/>
    </location>
</feature>
<name>A0A4V6ETH3_9BASI</name>
<proteinExistence type="predicted"/>
<dbReference type="OrthoDB" id="2549313at2759"/>
<evidence type="ECO:0000313" key="3">
    <source>
        <dbReference type="Proteomes" id="UP000306050"/>
    </source>
</evidence>
<protein>
    <recommendedName>
        <fullName evidence="4">F-box domain-containing protein</fullName>
    </recommendedName>
</protein>
<feature type="compositionally biased region" description="Low complexity" evidence="1">
    <location>
        <begin position="304"/>
        <end position="320"/>
    </location>
</feature>
<feature type="compositionally biased region" description="Basic and acidic residues" evidence="1">
    <location>
        <begin position="542"/>
        <end position="558"/>
    </location>
</feature>
<sequence>MTELPPPPSMPRLPAEIVAYIIELAILTCSPCPRTAVLPACSSEAAKKSVSPLLPSPFNTPLRSSYTSAWSWTGELLYVSRFVHSIARPLLLRTLTLDTERAVRSFFHSVDERDATWGEKAKRAWFGNVSVLARDGVLFDPLALRLDEAAWYEECSGGFVVGHAYASREKEKGRERRGKERPRQYRSVSVYWAEEELVEEVSDPDRSSGSSEEESDGTDSEGQTQETNGYAQSLPLSSTYFGQQQHQEHQDIGEGVSQRRSSHQEGSPARSSRRDARMDKLYEPTWQAIYSRRRRPSPLRRAQEAASSSGGASSPIGPSEGDLDPWDMQDAQERLTALANAIESSTDTHEADHDTAESNAASPVETASTPPIAEPLDPFTAPARAPLHRNREIYAYHLCTATLEAWINPHLASIRTLRLITLTFYPGHLLDDDKLEHMLRRILSPSECPRLQTLLIRIVFDAASAGSRMRRFERTKTIAGAADRIGDERVRVMLVHNRAGEGELVVSGNGDEGAWSAGSRKAIGLTKEGWWSRVLQRNHHQALGEDGGREAQERRDAVSGDASKQEVQAIDERQEQERRLSDWSMFFPPSQHANPTQLVNLLHHCDPWPDCPNPVT</sequence>
<reference evidence="2 3" key="1">
    <citation type="submission" date="2019-05" db="EMBL/GenBank/DDBJ databases">
        <title>Sporisorium graminicola CBS 10092 draft sequencing and annotation.</title>
        <authorList>
            <person name="Solano-Gonzalez S."/>
            <person name="Caddick M.X."/>
            <person name="Darby A."/>
        </authorList>
    </citation>
    <scope>NUCLEOTIDE SEQUENCE [LARGE SCALE GENOMIC DNA]</scope>
    <source>
        <strain evidence="2 3">CBS 10092</strain>
    </source>
</reference>
<dbReference type="RefSeq" id="XP_029738614.1">
    <property type="nucleotide sequence ID" value="XM_029884864.1"/>
</dbReference>
<feature type="compositionally biased region" description="Polar residues" evidence="1">
    <location>
        <begin position="357"/>
        <end position="369"/>
    </location>
</feature>
<gene>
    <name evidence="2" type="ORF">EX895_004268</name>
</gene>
<dbReference type="AlphaFoldDB" id="A0A4V6ETH3"/>
<dbReference type="Proteomes" id="UP000306050">
    <property type="component" value="Chromosome SGRAM_3"/>
</dbReference>
<feature type="compositionally biased region" description="Basic and acidic residues" evidence="1">
    <location>
        <begin position="346"/>
        <end position="356"/>
    </location>
</feature>
<keyword evidence="3" id="KW-1185">Reference proteome</keyword>
<evidence type="ECO:0000313" key="2">
    <source>
        <dbReference type="EMBL" id="TKY86629.1"/>
    </source>
</evidence>
<dbReference type="GeneID" id="40727163"/>
<dbReference type="KEGG" id="sgra:EX895_004268"/>
<feature type="region of interest" description="Disordered" evidence="1">
    <location>
        <begin position="541"/>
        <end position="575"/>
    </location>
</feature>
<accession>A0A4V6ETH3</accession>
<evidence type="ECO:0008006" key="4">
    <source>
        <dbReference type="Google" id="ProtNLM"/>
    </source>
</evidence>